<organism evidence="6 7">
    <name type="scientific">Mycobacterium intracellulare subsp. chimaera</name>
    <dbReference type="NCBI Taxonomy" id="222805"/>
    <lineage>
        <taxon>Bacteria</taxon>
        <taxon>Bacillati</taxon>
        <taxon>Actinomycetota</taxon>
        <taxon>Actinomycetes</taxon>
        <taxon>Mycobacteriales</taxon>
        <taxon>Mycobacteriaceae</taxon>
        <taxon>Mycobacterium</taxon>
        <taxon>Mycobacterium avium complex (MAC)</taxon>
    </lineage>
</organism>
<evidence type="ECO:0000256" key="4">
    <source>
        <dbReference type="SAM" id="MobiDB-lite"/>
    </source>
</evidence>
<reference evidence="7" key="1">
    <citation type="submission" date="2023-06" db="EMBL/GenBank/DDBJ databases">
        <title>Itaconate inhibition of nontuberculous mycobacteria.</title>
        <authorList>
            <person name="Spilker T."/>
        </authorList>
    </citation>
    <scope>NUCLEOTIDE SEQUENCE [LARGE SCALE GENOMIC DNA]</scope>
    <source>
        <strain evidence="7">FLAC1071</strain>
    </source>
</reference>
<sequence>MTTRPGAEAIGGVRASSTNLDSQSAAFVDAIRVGLNGHPARMQQLLKRALRYPPTALRTNPALLEGLHQAVSMITKPTEAAVISQDNTHRQHPQRGADIAALDPASISDVLVQDSITAAEPILNPEAHRAISAVVEEHRSQSLKDLGIAPTRTMLLTGDPGTGKTLSARWLARQLGAPLLRLDLAAVMNKQLGRSSQNLVAAIESAAETDAVLFVDEFDAIASARASSTDIGEIRRMVNVLLIALERWPENHLLIAATNHPQLLDAAVYRRFEVTVHLDKPAPRQREQMWLNACDTLSHTDAARLAVLSPQWSGSDIATCALRARRAAGLHGRRPTIDDVLPLLEFEGYGRPHQTVTATSEDRETQVPPPARTLSGDGAAGAPESSIPAQQHETTPAKGSLTGAVEPTSIQTDRRYAVSSSNDLQTWTVVGHWENSRIQVEYVVDGDYEDPRIDTGYWEEGLFAASGQGRTAEEVIAAVRQQYETPLHA</sequence>
<keyword evidence="3 6" id="KW-0067">ATP-binding</keyword>
<dbReference type="Gene3D" id="3.40.50.300">
    <property type="entry name" value="P-loop containing nucleotide triphosphate hydrolases"/>
    <property type="match status" value="1"/>
</dbReference>
<reference evidence="6 7" key="2">
    <citation type="submission" date="2023-06" db="EMBL/GenBank/DDBJ databases">
        <title>Itaconate inhibition of nontuberculous mycobacteria.</title>
        <authorList>
            <person name="Breen P."/>
            <person name="Zimbric M."/>
            <person name="Caverly L."/>
        </authorList>
    </citation>
    <scope>NUCLEOTIDE SEQUENCE [LARGE SCALE GENOMIC DNA]</scope>
    <source>
        <strain evidence="6 7">FLAC1071</strain>
    </source>
</reference>
<feature type="domain" description="AAA+ ATPase" evidence="5">
    <location>
        <begin position="150"/>
        <end position="282"/>
    </location>
</feature>
<accession>A0ABT7P3J9</accession>
<name>A0ABT7P3J9_MYCIT</name>
<dbReference type="InterPro" id="IPR003593">
    <property type="entry name" value="AAA+_ATPase"/>
</dbReference>
<evidence type="ECO:0000259" key="5">
    <source>
        <dbReference type="SMART" id="SM00382"/>
    </source>
</evidence>
<dbReference type="SMART" id="SM00382">
    <property type="entry name" value="AAA"/>
    <property type="match status" value="1"/>
</dbReference>
<evidence type="ECO:0000313" key="6">
    <source>
        <dbReference type="EMBL" id="MDM3927835.1"/>
    </source>
</evidence>
<dbReference type="InterPro" id="IPR050221">
    <property type="entry name" value="26S_Proteasome_ATPase"/>
</dbReference>
<dbReference type="InterPro" id="IPR003959">
    <property type="entry name" value="ATPase_AAA_core"/>
</dbReference>
<dbReference type="PANTHER" id="PTHR23073">
    <property type="entry name" value="26S PROTEASOME REGULATORY SUBUNIT"/>
    <property type="match status" value="1"/>
</dbReference>
<comment type="caution">
    <text evidence="6">The sequence shown here is derived from an EMBL/GenBank/DDBJ whole genome shotgun (WGS) entry which is preliminary data.</text>
</comment>
<comment type="similarity">
    <text evidence="1">Belongs to the AAA ATPase family.</text>
</comment>
<gene>
    <name evidence="6" type="ORF">QRB35_17640</name>
</gene>
<proteinExistence type="inferred from homology"/>
<feature type="region of interest" description="Disordered" evidence="4">
    <location>
        <begin position="354"/>
        <end position="408"/>
    </location>
</feature>
<protein>
    <submittedName>
        <fullName evidence="6">ATP-binding protein</fullName>
    </submittedName>
</protein>
<evidence type="ECO:0000256" key="1">
    <source>
        <dbReference type="ARBA" id="ARBA00006914"/>
    </source>
</evidence>
<evidence type="ECO:0000313" key="7">
    <source>
        <dbReference type="Proteomes" id="UP001529272"/>
    </source>
</evidence>
<dbReference type="EMBL" id="JASZZX010000016">
    <property type="protein sequence ID" value="MDM3927835.1"/>
    <property type="molecule type" value="Genomic_DNA"/>
</dbReference>
<dbReference type="CDD" id="cd19481">
    <property type="entry name" value="RecA-like_protease"/>
    <property type="match status" value="1"/>
</dbReference>
<keyword evidence="2" id="KW-0547">Nucleotide-binding</keyword>
<dbReference type="Proteomes" id="UP001529272">
    <property type="component" value="Unassembled WGS sequence"/>
</dbReference>
<keyword evidence="7" id="KW-1185">Reference proteome</keyword>
<dbReference type="InterPro" id="IPR027417">
    <property type="entry name" value="P-loop_NTPase"/>
</dbReference>
<dbReference type="SUPFAM" id="SSF52540">
    <property type="entry name" value="P-loop containing nucleoside triphosphate hydrolases"/>
    <property type="match status" value="1"/>
</dbReference>
<dbReference type="RefSeq" id="WP_069954009.1">
    <property type="nucleotide sequence ID" value="NZ_CP012886.2"/>
</dbReference>
<evidence type="ECO:0000256" key="3">
    <source>
        <dbReference type="ARBA" id="ARBA00022840"/>
    </source>
</evidence>
<dbReference type="Pfam" id="PF00004">
    <property type="entry name" value="AAA"/>
    <property type="match status" value="1"/>
</dbReference>
<evidence type="ECO:0000256" key="2">
    <source>
        <dbReference type="ARBA" id="ARBA00022741"/>
    </source>
</evidence>
<dbReference type="GO" id="GO:0005524">
    <property type="term" value="F:ATP binding"/>
    <property type="evidence" value="ECO:0007669"/>
    <property type="project" value="UniProtKB-KW"/>
</dbReference>